<evidence type="ECO:0000313" key="3">
    <source>
        <dbReference type="Proteomes" id="UP000236724"/>
    </source>
</evidence>
<feature type="region of interest" description="Disordered" evidence="1">
    <location>
        <begin position="1"/>
        <end position="39"/>
    </location>
</feature>
<accession>A0A1H6F370</accession>
<evidence type="ECO:0008006" key="4">
    <source>
        <dbReference type="Google" id="ProtNLM"/>
    </source>
</evidence>
<feature type="compositionally biased region" description="Basic and acidic residues" evidence="1">
    <location>
        <begin position="123"/>
        <end position="137"/>
    </location>
</feature>
<protein>
    <recommendedName>
        <fullName evidence="4">AAA domain (Dynein-related subfamily)</fullName>
    </recommendedName>
</protein>
<dbReference type="Gene3D" id="3.40.50.300">
    <property type="entry name" value="P-loop containing nucleotide triphosphate hydrolases"/>
    <property type="match status" value="1"/>
</dbReference>
<organism evidence="2 3">
    <name type="scientific">Candidatus Venteria ishoeyi</name>
    <dbReference type="NCBI Taxonomy" id="1899563"/>
    <lineage>
        <taxon>Bacteria</taxon>
        <taxon>Pseudomonadati</taxon>
        <taxon>Pseudomonadota</taxon>
        <taxon>Gammaproteobacteria</taxon>
        <taxon>Thiotrichales</taxon>
        <taxon>Thiotrichaceae</taxon>
        <taxon>Venteria</taxon>
    </lineage>
</organism>
<gene>
    <name evidence="2" type="ORF">MBHS_00368</name>
</gene>
<dbReference type="SUPFAM" id="SSF52540">
    <property type="entry name" value="P-loop containing nucleoside triphosphate hydrolases"/>
    <property type="match status" value="1"/>
</dbReference>
<sequence>MLVDTKRNSDMDSFPYYKGSSTKNSGTLPSLEQSRAVRPNPTTYIPDDGLKAAVNVALMLGRPLLLTGEPGCGKTQLAYHLALEMKELEEPLRFDTKSTSTARDLFYTYDAVAHFHAAQINKELEPDKSKDIKEEKGLPSYPPKSSGQFEAKQNHRAQNPVRV</sequence>
<dbReference type="EMBL" id="FMSV02000056">
    <property type="protein sequence ID" value="SEH04522.1"/>
    <property type="molecule type" value="Genomic_DNA"/>
</dbReference>
<feature type="compositionally biased region" description="Basic and acidic residues" evidence="1">
    <location>
        <begin position="1"/>
        <end position="10"/>
    </location>
</feature>
<keyword evidence="3" id="KW-1185">Reference proteome</keyword>
<dbReference type="Proteomes" id="UP000236724">
    <property type="component" value="Unassembled WGS sequence"/>
</dbReference>
<dbReference type="AlphaFoldDB" id="A0A1H6F370"/>
<reference evidence="2 3" key="1">
    <citation type="submission" date="2016-10" db="EMBL/GenBank/DDBJ databases">
        <authorList>
            <person name="de Groot N.N."/>
        </authorList>
    </citation>
    <scope>NUCLEOTIDE SEQUENCE [LARGE SCALE GENOMIC DNA]</scope>
    <source>
        <strain evidence="2">MBHS1</strain>
    </source>
</reference>
<dbReference type="InterPro" id="IPR027417">
    <property type="entry name" value="P-loop_NTPase"/>
</dbReference>
<evidence type="ECO:0000313" key="2">
    <source>
        <dbReference type="EMBL" id="SEH04522.1"/>
    </source>
</evidence>
<proteinExistence type="predicted"/>
<name>A0A1H6F370_9GAMM</name>
<feature type="compositionally biased region" description="Polar residues" evidence="1">
    <location>
        <begin position="19"/>
        <end position="33"/>
    </location>
</feature>
<feature type="region of interest" description="Disordered" evidence="1">
    <location>
        <begin position="123"/>
        <end position="163"/>
    </location>
</feature>
<evidence type="ECO:0000256" key="1">
    <source>
        <dbReference type="SAM" id="MobiDB-lite"/>
    </source>
</evidence>